<gene>
    <name evidence="1" type="ORF">IQ247_09075</name>
</gene>
<dbReference type="AlphaFoldDB" id="A0A8J7K0U1"/>
<organism evidence="1 2">
    <name type="scientific">Plectonema cf. radiosum LEGE 06105</name>
    <dbReference type="NCBI Taxonomy" id="945769"/>
    <lineage>
        <taxon>Bacteria</taxon>
        <taxon>Bacillati</taxon>
        <taxon>Cyanobacteriota</taxon>
        <taxon>Cyanophyceae</taxon>
        <taxon>Oscillatoriophycideae</taxon>
        <taxon>Oscillatoriales</taxon>
        <taxon>Microcoleaceae</taxon>
        <taxon>Plectonema</taxon>
    </lineage>
</organism>
<name>A0A8J7K0U1_9CYAN</name>
<protein>
    <submittedName>
        <fullName evidence="1">Uncharacterized protein</fullName>
    </submittedName>
</protein>
<proteinExistence type="predicted"/>
<reference evidence="1" key="1">
    <citation type="submission" date="2020-10" db="EMBL/GenBank/DDBJ databases">
        <authorList>
            <person name="Castelo-Branco R."/>
            <person name="Eusebio N."/>
            <person name="Adriana R."/>
            <person name="Vieira A."/>
            <person name="Brugerolle De Fraissinette N."/>
            <person name="Rezende De Castro R."/>
            <person name="Schneider M.P."/>
            <person name="Vasconcelos V."/>
            <person name="Leao P.N."/>
        </authorList>
    </citation>
    <scope>NUCLEOTIDE SEQUENCE</scope>
    <source>
        <strain evidence="1">LEGE 06105</strain>
    </source>
</reference>
<comment type="caution">
    <text evidence="1">The sequence shown here is derived from an EMBL/GenBank/DDBJ whole genome shotgun (WGS) entry which is preliminary data.</text>
</comment>
<dbReference type="RefSeq" id="WP_193919154.1">
    <property type="nucleotide sequence ID" value="NZ_JADEWL010000020.1"/>
</dbReference>
<evidence type="ECO:0000313" key="1">
    <source>
        <dbReference type="EMBL" id="MBE9212842.1"/>
    </source>
</evidence>
<keyword evidence="2" id="KW-1185">Reference proteome</keyword>
<dbReference type="EMBL" id="JADEWL010000020">
    <property type="protein sequence ID" value="MBE9212842.1"/>
    <property type="molecule type" value="Genomic_DNA"/>
</dbReference>
<accession>A0A8J7K0U1</accession>
<sequence>MKSSKKSTMAIDPHNTRLTITISKYNYKKLLHWAKIHGKQPTAFAGQIISSRLEANTSLIKEQVADMAKSENISVEELEERWEEEDNKL</sequence>
<dbReference type="Proteomes" id="UP000620559">
    <property type="component" value="Unassembled WGS sequence"/>
</dbReference>
<evidence type="ECO:0000313" key="2">
    <source>
        <dbReference type="Proteomes" id="UP000620559"/>
    </source>
</evidence>